<evidence type="ECO:0008006" key="4">
    <source>
        <dbReference type="Google" id="ProtNLM"/>
    </source>
</evidence>
<accession>B5GS21</accession>
<keyword evidence="1" id="KW-0732">Signal</keyword>
<feature type="chain" id="PRO_5010492520" description="Secreted protein" evidence="1">
    <location>
        <begin position="30"/>
        <end position="176"/>
    </location>
</feature>
<keyword evidence="2" id="KW-0614">Plasmid</keyword>
<gene>
    <name evidence="2" type="ORF">SCLAV_p0323</name>
</gene>
<feature type="signal peptide" evidence="1">
    <location>
        <begin position="1"/>
        <end position="29"/>
    </location>
</feature>
<name>B5GS21_STRCL</name>
<dbReference type="EMBL" id="CM000914">
    <property type="protein sequence ID" value="EFG03814.2"/>
    <property type="molecule type" value="Genomic_DNA"/>
</dbReference>
<dbReference type="AlphaFoldDB" id="B5GS21"/>
<evidence type="ECO:0000313" key="3">
    <source>
        <dbReference type="Proteomes" id="UP000002357"/>
    </source>
</evidence>
<sequence length="176" mass="17909">MRIRTVLLAAVLAAVTAAGLPITASTAHAVGDDLVCTQQQTADYNPPLRLGLPRPQHATVTGDVGTCADLSGSTPYVVSGSYTGSVDGNLSCLAGSGSGTLHFTWNLSDGTHDTSTVALDVVERGVIVAHVTSGRFTGDTVPDAYILDPSLHLLDCAGPTGLASLMQTGTLTFATV</sequence>
<evidence type="ECO:0000313" key="2">
    <source>
        <dbReference type="EMBL" id="EFG03814.2"/>
    </source>
</evidence>
<evidence type="ECO:0000256" key="1">
    <source>
        <dbReference type="SAM" id="SignalP"/>
    </source>
</evidence>
<organism evidence="2 3">
    <name type="scientific">Streptomyces clavuligerus</name>
    <dbReference type="NCBI Taxonomy" id="1901"/>
    <lineage>
        <taxon>Bacteria</taxon>
        <taxon>Bacillati</taxon>
        <taxon>Actinomycetota</taxon>
        <taxon>Actinomycetes</taxon>
        <taxon>Kitasatosporales</taxon>
        <taxon>Streptomycetaceae</taxon>
        <taxon>Streptomyces</taxon>
    </lineage>
</organism>
<dbReference type="RefSeq" id="WP_003954601.1">
    <property type="nucleotide sequence ID" value="NZ_CM000914.1"/>
</dbReference>
<reference evidence="2 3" key="1">
    <citation type="journal article" date="2010" name="Genome Biol. Evol.">
        <title>The sequence of a 1.8-mb bacterial linear plasmid reveals a rich evolutionary reservoir of secondary metabolic pathways.</title>
        <authorList>
            <person name="Medema M.H."/>
            <person name="Trefzer A."/>
            <person name="Kovalchuk A."/>
            <person name="van den Berg M."/>
            <person name="Mueller U."/>
            <person name="Heijne W."/>
            <person name="Wu L."/>
            <person name="Alam M.T."/>
            <person name="Ronning C.M."/>
            <person name="Nierman W.C."/>
            <person name="Bovenberg R.A.L."/>
            <person name="Breitling R."/>
            <person name="Takano E."/>
        </authorList>
    </citation>
    <scope>NUCLEOTIDE SEQUENCE [LARGE SCALE GENOMIC DNA]</scope>
    <source>
        <strain evidence="3">ATCC 27064 / DSM 738 / JCM 4710 / NBRC 13307 / NCIMB 12785 / NRRL 3585 / VKM Ac-602</strain>
        <plasmid evidence="2">pSCL4</plasmid>
    </source>
</reference>
<keyword evidence="3" id="KW-1185">Reference proteome</keyword>
<protein>
    <recommendedName>
        <fullName evidence="4">Secreted protein</fullName>
    </recommendedName>
</protein>
<dbReference type="Proteomes" id="UP000002357">
    <property type="component" value="Plasmid pSCL4"/>
</dbReference>
<dbReference type="GeneID" id="93733506"/>
<geneLocation type="plasmid" evidence="2 3">
    <name>pSCL4</name>
</geneLocation>
<proteinExistence type="predicted"/>